<feature type="domain" description="Amino acid transporter transmembrane" evidence="8">
    <location>
        <begin position="1"/>
        <end position="187"/>
    </location>
</feature>
<keyword evidence="3 7" id="KW-0812">Transmembrane</keyword>
<gene>
    <name evidence="9" type="ORF">E3N88_41839</name>
</gene>
<dbReference type="GO" id="GO:0016020">
    <property type="term" value="C:membrane"/>
    <property type="evidence" value="ECO:0007669"/>
    <property type="project" value="UniProtKB-SubCell"/>
</dbReference>
<reference evidence="9 10" key="1">
    <citation type="submission" date="2019-05" db="EMBL/GenBank/DDBJ databases">
        <title>Mikania micrantha, genome provides insights into the molecular mechanism of rapid growth.</title>
        <authorList>
            <person name="Liu B."/>
        </authorList>
    </citation>
    <scope>NUCLEOTIDE SEQUENCE [LARGE SCALE GENOMIC DNA]</scope>
    <source>
        <strain evidence="9">NLD-2019</strain>
        <tissue evidence="9">Leaf</tissue>
    </source>
</reference>
<dbReference type="GO" id="GO:0006865">
    <property type="term" value="P:amino acid transport"/>
    <property type="evidence" value="ECO:0007669"/>
    <property type="project" value="UniProtKB-KW"/>
</dbReference>
<evidence type="ECO:0000256" key="1">
    <source>
        <dbReference type="ARBA" id="ARBA00004370"/>
    </source>
</evidence>
<feature type="transmembrane region" description="Helical" evidence="7">
    <location>
        <begin position="104"/>
        <end position="121"/>
    </location>
</feature>
<dbReference type="AlphaFoldDB" id="A0A5N6LJP4"/>
<evidence type="ECO:0000256" key="5">
    <source>
        <dbReference type="ARBA" id="ARBA00022989"/>
    </source>
</evidence>
<feature type="transmembrane region" description="Helical" evidence="7">
    <location>
        <begin position="127"/>
        <end position="150"/>
    </location>
</feature>
<dbReference type="Proteomes" id="UP000326396">
    <property type="component" value="Unassembled WGS sequence"/>
</dbReference>
<accession>A0A5N6LJP4</accession>
<evidence type="ECO:0000313" key="10">
    <source>
        <dbReference type="Proteomes" id="UP000326396"/>
    </source>
</evidence>
<organism evidence="9 10">
    <name type="scientific">Mikania micrantha</name>
    <name type="common">bitter vine</name>
    <dbReference type="NCBI Taxonomy" id="192012"/>
    <lineage>
        <taxon>Eukaryota</taxon>
        <taxon>Viridiplantae</taxon>
        <taxon>Streptophyta</taxon>
        <taxon>Embryophyta</taxon>
        <taxon>Tracheophyta</taxon>
        <taxon>Spermatophyta</taxon>
        <taxon>Magnoliopsida</taxon>
        <taxon>eudicotyledons</taxon>
        <taxon>Gunneridae</taxon>
        <taxon>Pentapetalae</taxon>
        <taxon>asterids</taxon>
        <taxon>campanulids</taxon>
        <taxon>Asterales</taxon>
        <taxon>Asteraceae</taxon>
        <taxon>Asteroideae</taxon>
        <taxon>Heliantheae alliance</taxon>
        <taxon>Eupatorieae</taxon>
        <taxon>Mikania</taxon>
    </lineage>
</organism>
<dbReference type="OrthoDB" id="40134at2759"/>
<dbReference type="Pfam" id="PF01490">
    <property type="entry name" value="Aa_trans"/>
    <property type="match status" value="1"/>
</dbReference>
<evidence type="ECO:0000256" key="3">
    <source>
        <dbReference type="ARBA" id="ARBA00022692"/>
    </source>
</evidence>
<dbReference type="EMBL" id="SZYD01000190">
    <property type="protein sequence ID" value="KAD2093514.1"/>
    <property type="molecule type" value="Genomic_DNA"/>
</dbReference>
<keyword evidence="4" id="KW-0029">Amino-acid transport</keyword>
<dbReference type="InterPro" id="IPR013057">
    <property type="entry name" value="AA_transpt_TM"/>
</dbReference>
<sequence>MKTATTIRISASTSFYMLCGLLGYAAFGNNAPGNYLTGFGFYDPFWLVDIANLCIVIHLLGAYQVVVQPVFAFVENWSRRKWPECRLVNKECAIGCLRINLLRLIWRSTYVIVATLVGMMFPFFNAFLALIGSTTFWPLTVYFPIEMYILQAKIERKSWRWIWLRALSLVCLIVSILAAAGSLQGLFVSLQTSKLFLSVS</sequence>
<evidence type="ECO:0000256" key="6">
    <source>
        <dbReference type="ARBA" id="ARBA00023136"/>
    </source>
</evidence>
<evidence type="ECO:0000313" key="9">
    <source>
        <dbReference type="EMBL" id="KAD2093514.1"/>
    </source>
</evidence>
<evidence type="ECO:0000259" key="8">
    <source>
        <dbReference type="Pfam" id="PF01490"/>
    </source>
</evidence>
<name>A0A5N6LJP4_9ASTR</name>
<evidence type="ECO:0000256" key="4">
    <source>
        <dbReference type="ARBA" id="ARBA00022970"/>
    </source>
</evidence>
<feature type="transmembrane region" description="Helical" evidence="7">
    <location>
        <begin position="47"/>
        <end position="74"/>
    </location>
</feature>
<dbReference type="PANTHER" id="PTHR48017">
    <property type="entry name" value="OS05G0424000 PROTEIN-RELATED"/>
    <property type="match status" value="1"/>
</dbReference>
<feature type="transmembrane region" description="Helical" evidence="7">
    <location>
        <begin position="7"/>
        <end position="27"/>
    </location>
</feature>
<keyword evidence="10" id="KW-1185">Reference proteome</keyword>
<keyword evidence="6 7" id="KW-0472">Membrane</keyword>
<comment type="subcellular location">
    <subcellularLocation>
        <location evidence="1">Membrane</location>
    </subcellularLocation>
</comment>
<evidence type="ECO:0000256" key="2">
    <source>
        <dbReference type="ARBA" id="ARBA00022448"/>
    </source>
</evidence>
<evidence type="ECO:0000256" key="7">
    <source>
        <dbReference type="SAM" id="Phobius"/>
    </source>
</evidence>
<feature type="transmembrane region" description="Helical" evidence="7">
    <location>
        <begin position="162"/>
        <end position="187"/>
    </location>
</feature>
<protein>
    <recommendedName>
        <fullName evidence="8">Amino acid transporter transmembrane domain-containing protein</fullName>
    </recommendedName>
</protein>
<keyword evidence="2" id="KW-0813">Transport</keyword>
<keyword evidence="5 7" id="KW-1133">Transmembrane helix</keyword>
<proteinExistence type="predicted"/>
<comment type="caution">
    <text evidence="9">The sequence shown here is derived from an EMBL/GenBank/DDBJ whole genome shotgun (WGS) entry which is preliminary data.</text>
</comment>